<name>A0A146KB89_9EUKA</name>
<reference evidence="1" key="1">
    <citation type="submission" date="2015-07" db="EMBL/GenBank/DDBJ databases">
        <title>Adaptation to a free-living lifestyle via gene acquisitions in the diplomonad Trepomonas sp. PC1.</title>
        <authorList>
            <person name="Xu F."/>
            <person name="Jerlstrom-Hultqvist J."/>
            <person name="Kolisko M."/>
            <person name="Simpson A.G.B."/>
            <person name="Roger A.J."/>
            <person name="Svard S.G."/>
            <person name="Andersson J.O."/>
        </authorList>
    </citation>
    <scope>NUCLEOTIDE SEQUENCE</scope>
    <source>
        <strain evidence="1">PC1</strain>
    </source>
</reference>
<dbReference type="AlphaFoldDB" id="A0A146KB89"/>
<accession>A0A146KB89</accession>
<dbReference type="InterPro" id="IPR032675">
    <property type="entry name" value="LRR_dom_sf"/>
</dbReference>
<organism evidence="1">
    <name type="scientific">Trepomonas sp. PC1</name>
    <dbReference type="NCBI Taxonomy" id="1076344"/>
    <lineage>
        <taxon>Eukaryota</taxon>
        <taxon>Metamonada</taxon>
        <taxon>Diplomonadida</taxon>
        <taxon>Hexamitidae</taxon>
        <taxon>Hexamitinae</taxon>
        <taxon>Trepomonas</taxon>
    </lineage>
</organism>
<dbReference type="InterPro" id="IPR026906">
    <property type="entry name" value="LRR_5"/>
</dbReference>
<protein>
    <submittedName>
        <fullName evidence="1">Leucine rich repeats-containing protein</fullName>
    </submittedName>
</protein>
<proteinExistence type="predicted"/>
<sequence length="395" mass="45907">MQKVENGQIEQYKGNIKLMKTLNVKNIIHIESSTVTKLERTYFFNLVYIRSAFFKNVTEVGKKCFLYNRTIFQLRLPNLKIIRSMAFMNSYIQQFNISKVELIESKAFLSSCIRQIENAIITTIPKQCFCICDQLYYAIFPNVTNVKGRAFLGCNKLLTPYDQNGMINKTTKIPRLPIKYNTQKLLDQLPPEAFEIKYVNSQNKLLFQMDQVLIFPNNIKSIDDAVFDGSDLYFSVLICTNARILRKRSFYGSPVQFAYLPNCKVLDQYSFCTSCLTNIIAPKIKQLHQCCLQQCNYIQDLSFTHCTYSYKSIRYNPVVTNLDFGDLKVDPSSYYYCNSLKFVKGVLGVFQPTIQNDFHVKAFLLGEIERIQSQNKNQAKFLKNMRKARENIAKK</sequence>
<gene>
    <name evidence="1" type="ORF">TPC1_14617</name>
</gene>
<feature type="non-terminal residue" evidence="1">
    <location>
        <position position="1"/>
    </location>
</feature>
<dbReference type="Pfam" id="PF13306">
    <property type="entry name" value="LRR_5"/>
    <property type="match status" value="2"/>
</dbReference>
<dbReference type="Gene3D" id="3.80.10.10">
    <property type="entry name" value="Ribonuclease Inhibitor"/>
    <property type="match status" value="2"/>
</dbReference>
<dbReference type="EMBL" id="GDID01003412">
    <property type="protein sequence ID" value="JAP93194.1"/>
    <property type="molecule type" value="Transcribed_RNA"/>
</dbReference>
<evidence type="ECO:0000313" key="1">
    <source>
        <dbReference type="EMBL" id="JAP93194.1"/>
    </source>
</evidence>